<dbReference type="EMBL" id="LNQN01000002">
    <property type="protein sequence ID" value="KSU83594.1"/>
    <property type="molecule type" value="Genomic_DNA"/>
</dbReference>
<dbReference type="PROSITE" id="PS50206">
    <property type="entry name" value="RHODANESE_3"/>
    <property type="match status" value="1"/>
</dbReference>
<dbReference type="SMART" id="SM00450">
    <property type="entry name" value="RHOD"/>
    <property type="match status" value="1"/>
</dbReference>
<dbReference type="AlphaFoldDB" id="A0A0V8J9L2"/>
<evidence type="ECO:0000259" key="1">
    <source>
        <dbReference type="PROSITE" id="PS50206"/>
    </source>
</evidence>
<organism evidence="2 3">
    <name type="scientific">Fictibacillus enclensis</name>
    <dbReference type="NCBI Taxonomy" id="1017270"/>
    <lineage>
        <taxon>Bacteria</taxon>
        <taxon>Bacillati</taxon>
        <taxon>Bacillota</taxon>
        <taxon>Bacilli</taxon>
        <taxon>Bacillales</taxon>
        <taxon>Fictibacillaceae</taxon>
        <taxon>Fictibacillus</taxon>
    </lineage>
</organism>
<gene>
    <name evidence="2" type="ORF">AS030_13680</name>
</gene>
<accession>A0A0V8J9L2</accession>
<keyword evidence="3" id="KW-1185">Reference proteome</keyword>
<dbReference type="OrthoDB" id="9800872at2"/>
<dbReference type="PANTHER" id="PTHR43031">
    <property type="entry name" value="FAD-DEPENDENT OXIDOREDUCTASE"/>
    <property type="match status" value="1"/>
</dbReference>
<dbReference type="InterPro" id="IPR050229">
    <property type="entry name" value="GlpE_sulfurtransferase"/>
</dbReference>
<dbReference type="SUPFAM" id="SSF52821">
    <property type="entry name" value="Rhodanese/Cell cycle control phosphatase"/>
    <property type="match status" value="1"/>
</dbReference>
<keyword evidence="2" id="KW-0808">Transferase</keyword>
<dbReference type="PANTHER" id="PTHR43031:SF17">
    <property type="entry name" value="SULFURTRANSFERASE YTWF-RELATED"/>
    <property type="match status" value="1"/>
</dbReference>
<dbReference type="InterPro" id="IPR001763">
    <property type="entry name" value="Rhodanese-like_dom"/>
</dbReference>
<dbReference type="Pfam" id="PF00581">
    <property type="entry name" value="Rhodanese"/>
    <property type="match status" value="1"/>
</dbReference>
<dbReference type="Proteomes" id="UP000054099">
    <property type="component" value="Unassembled WGS sequence"/>
</dbReference>
<feature type="domain" description="Rhodanese" evidence="1">
    <location>
        <begin position="19"/>
        <end position="102"/>
    </location>
</feature>
<dbReference type="Gene3D" id="3.40.250.10">
    <property type="entry name" value="Rhodanese-like domain"/>
    <property type="match status" value="1"/>
</dbReference>
<protein>
    <submittedName>
        <fullName evidence="2">Sulfurtransferase</fullName>
    </submittedName>
</protein>
<evidence type="ECO:0000313" key="2">
    <source>
        <dbReference type="EMBL" id="KSU83594.1"/>
    </source>
</evidence>
<comment type="caution">
    <text evidence="2">The sequence shown here is derived from an EMBL/GenBank/DDBJ whole genome shotgun (WGS) entry which is preliminary data.</text>
</comment>
<name>A0A0V8J9L2_9BACL</name>
<evidence type="ECO:0000313" key="3">
    <source>
        <dbReference type="Proteomes" id="UP000054099"/>
    </source>
</evidence>
<sequence>MTEHIETITPEEVKAKLKKGEAISLIDVREDAEIAAGKIPEAKHIKMMEIPDRLDEINQDEEHIIICRSGSRSENVSYFLQDHGYKVKNMVGGMLAYERDSE</sequence>
<dbReference type="InterPro" id="IPR036873">
    <property type="entry name" value="Rhodanese-like_dom_sf"/>
</dbReference>
<dbReference type="RefSeq" id="WP_061972432.1">
    <property type="nucleotide sequence ID" value="NZ_FMAV01000002.1"/>
</dbReference>
<dbReference type="CDD" id="cd00158">
    <property type="entry name" value="RHOD"/>
    <property type="match status" value="1"/>
</dbReference>
<proteinExistence type="predicted"/>
<reference evidence="2 3" key="1">
    <citation type="journal article" date="2014" name="Antonie Van Leeuwenhoek">
        <title>Fictibacillus enclensis sp. nov., isolated from marine sediment.</title>
        <authorList>
            <person name="Dastager S.G."/>
            <person name="Mawlankar R."/>
            <person name="Srinivasan K."/>
            <person name="Tang S.K."/>
            <person name="Lee J.C."/>
            <person name="Ramana V.V."/>
            <person name="Shouche Y.S."/>
        </authorList>
    </citation>
    <scope>NUCLEOTIDE SEQUENCE [LARGE SCALE GENOMIC DNA]</scope>
    <source>
        <strain evidence="2 3">NIO-1003</strain>
    </source>
</reference>
<dbReference type="GO" id="GO:0016740">
    <property type="term" value="F:transferase activity"/>
    <property type="evidence" value="ECO:0007669"/>
    <property type="project" value="UniProtKB-KW"/>
</dbReference>